<feature type="domain" description="C2H2-type" evidence="8">
    <location>
        <begin position="170"/>
        <end position="194"/>
    </location>
</feature>
<keyword evidence="2" id="KW-0479">Metal-binding</keyword>
<comment type="subcellular location">
    <subcellularLocation>
        <location evidence="1">Nucleus</location>
    </subcellularLocation>
</comment>
<feature type="region of interest" description="Disordered" evidence="7">
    <location>
        <begin position="367"/>
        <end position="407"/>
    </location>
</feature>
<evidence type="ECO:0000256" key="4">
    <source>
        <dbReference type="ARBA" id="ARBA00022771"/>
    </source>
</evidence>
<dbReference type="Proteomes" id="UP000230069">
    <property type="component" value="Unassembled WGS sequence"/>
</dbReference>
<gene>
    <name evidence="10" type="ORF">AQUCO_00200790v1</name>
</gene>
<dbReference type="InterPro" id="IPR013087">
    <property type="entry name" value="Znf_C2H2_type"/>
</dbReference>
<evidence type="ECO:0000256" key="6">
    <source>
        <dbReference type="ARBA" id="ARBA00023242"/>
    </source>
</evidence>
<dbReference type="InterPro" id="IPR036236">
    <property type="entry name" value="Znf_C2H2_sf"/>
</dbReference>
<dbReference type="InterPro" id="IPR051868">
    <property type="entry name" value="ZN346_ZMAT4"/>
</dbReference>
<dbReference type="PANTHER" id="PTHR46144">
    <property type="entry name" value="ZINC FINGER PROTEIN 385B-LIKE"/>
    <property type="match status" value="1"/>
</dbReference>
<evidence type="ECO:0000313" key="11">
    <source>
        <dbReference type="Proteomes" id="UP000230069"/>
    </source>
</evidence>
<dbReference type="EMBL" id="KZ305019">
    <property type="protein sequence ID" value="PIA63008.1"/>
    <property type="molecule type" value="Genomic_DNA"/>
</dbReference>
<dbReference type="PANTHER" id="PTHR46144:SF6">
    <property type="entry name" value="C2H2-TYPE DOMAIN-CONTAINING PROTEIN"/>
    <property type="match status" value="1"/>
</dbReference>
<proteinExistence type="predicted"/>
<keyword evidence="4" id="KW-0863">Zinc-finger</keyword>
<evidence type="ECO:0000259" key="8">
    <source>
        <dbReference type="SMART" id="SM00355"/>
    </source>
</evidence>
<evidence type="ECO:0008006" key="12">
    <source>
        <dbReference type="Google" id="ProtNLM"/>
    </source>
</evidence>
<dbReference type="InterPro" id="IPR003604">
    <property type="entry name" value="Matrin/U1-like-C_Znf_C2H2"/>
</dbReference>
<evidence type="ECO:0000256" key="3">
    <source>
        <dbReference type="ARBA" id="ARBA00022737"/>
    </source>
</evidence>
<dbReference type="GO" id="GO:0003676">
    <property type="term" value="F:nucleic acid binding"/>
    <property type="evidence" value="ECO:0007669"/>
    <property type="project" value="InterPro"/>
</dbReference>
<dbReference type="AlphaFoldDB" id="A0A2G5F4Q3"/>
<evidence type="ECO:0000256" key="7">
    <source>
        <dbReference type="SAM" id="MobiDB-lite"/>
    </source>
</evidence>
<feature type="domain" description="C2H2-type" evidence="8">
    <location>
        <begin position="316"/>
        <end position="340"/>
    </location>
</feature>
<reference evidence="10 11" key="1">
    <citation type="submission" date="2017-09" db="EMBL/GenBank/DDBJ databases">
        <title>WGS assembly of Aquilegia coerulea Goldsmith.</title>
        <authorList>
            <person name="Hodges S."/>
            <person name="Kramer E."/>
            <person name="Nordborg M."/>
            <person name="Tomkins J."/>
            <person name="Borevitz J."/>
            <person name="Derieg N."/>
            <person name="Yan J."/>
            <person name="Mihaltcheva S."/>
            <person name="Hayes R.D."/>
            <person name="Rokhsar D."/>
        </authorList>
    </citation>
    <scope>NUCLEOTIDE SEQUENCE [LARGE SCALE GENOMIC DNA]</scope>
    <source>
        <strain evidence="11">cv. Goldsmith</strain>
    </source>
</reference>
<dbReference type="SMART" id="SM00451">
    <property type="entry name" value="ZnF_U1"/>
    <property type="match status" value="4"/>
</dbReference>
<dbReference type="GO" id="GO:0008270">
    <property type="term" value="F:zinc ion binding"/>
    <property type="evidence" value="ECO:0007669"/>
    <property type="project" value="UniProtKB-KW"/>
</dbReference>
<dbReference type="Gene3D" id="3.30.160.60">
    <property type="entry name" value="Classic Zinc Finger"/>
    <property type="match status" value="4"/>
</dbReference>
<accession>A0A2G5F4Q3</accession>
<feature type="domain" description="U1-type" evidence="9">
    <location>
        <begin position="241"/>
        <end position="275"/>
    </location>
</feature>
<evidence type="ECO:0000313" key="10">
    <source>
        <dbReference type="EMBL" id="PIA63008.1"/>
    </source>
</evidence>
<keyword evidence="3" id="KW-0677">Repeat</keyword>
<sequence>MDSQYYHVRPSYAHYPYYPPPHHLQNPNPPLPNHQILLPQHSVSTLLPPGVDSYTASSSSYHYHPCTYVGYEAQPSVVNYGNVQYSHESAFPTSNYYQDPSVSQTLVSEESAIPQYGAPLPTSVDYSAQAVTPLNTDFIYATDPNNLSSQPLPTDATQSIPKETEVLQSLCCEVCQIECNSKDILDQHMLGKKHSRNMWLQEELSKKTKKAQLGKRPSALASGKDLETKRQKLLECGAAVGSVMLCSMCNVVCNSQIVFLHHLNGKQHAAQVGMIASSTVSPPNPLPASSTNTVVQTTLNKSKTKGVKKPKIVQSAWCEICSVDCVSQDVLEKHKIGKKHQKKLEMLNESLKTNTTTASTLTQISSNLMIGPPENPSSNDGNTDRSKKGKKNPASVEDVETKRQKVVSNGTATEAVRVCAICNVVCNSQKVFNYHLSGKQHATMMKKHAEAAGTTI</sequence>
<dbReference type="SMART" id="SM00355">
    <property type="entry name" value="ZnF_C2H2"/>
    <property type="match status" value="4"/>
</dbReference>
<dbReference type="InParanoid" id="A0A2G5F4Q3"/>
<evidence type="ECO:0000256" key="1">
    <source>
        <dbReference type="ARBA" id="ARBA00004123"/>
    </source>
</evidence>
<dbReference type="Pfam" id="PF12874">
    <property type="entry name" value="zf-met"/>
    <property type="match status" value="4"/>
</dbReference>
<dbReference type="OrthoDB" id="434647at2759"/>
<keyword evidence="11" id="KW-1185">Reference proteome</keyword>
<organism evidence="10 11">
    <name type="scientific">Aquilegia coerulea</name>
    <name type="common">Rocky mountain columbine</name>
    <dbReference type="NCBI Taxonomy" id="218851"/>
    <lineage>
        <taxon>Eukaryota</taxon>
        <taxon>Viridiplantae</taxon>
        <taxon>Streptophyta</taxon>
        <taxon>Embryophyta</taxon>
        <taxon>Tracheophyta</taxon>
        <taxon>Spermatophyta</taxon>
        <taxon>Magnoliopsida</taxon>
        <taxon>Ranunculales</taxon>
        <taxon>Ranunculaceae</taxon>
        <taxon>Thalictroideae</taxon>
        <taxon>Aquilegia</taxon>
    </lineage>
</organism>
<keyword evidence="5" id="KW-0862">Zinc</keyword>
<feature type="domain" description="C2H2-type" evidence="8">
    <location>
        <begin position="244"/>
        <end position="268"/>
    </location>
</feature>
<evidence type="ECO:0000256" key="5">
    <source>
        <dbReference type="ARBA" id="ARBA00022833"/>
    </source>
</evidence>
<feature type="domain" description="U1-type" evidence="9">
    <location>
        <begin position="313"/>
        <end position="347"/>
    </location>
</feature>
<feature type="domain" description="U1-type" evidence="9">
    <location>
        <begin position="167"/>
        <end position="201"/>
    </location>
</feature>
<feature type="domain" description="C2H2-type" evidence="8">
    <location>
        <begin position="417"/>
        <end position="441"/>
    </location>
</feature>
<dbReference type="SUPFAM" id="SSF57667">
    <property type="entry name" value="beta-beta-alpha zinc fingers"/>
    <property type="match status" value="4"/>
</dbReference>
<keyword evidence="6" id="KW-0539">Nucleus</keyword>
<dbReference type="GO" id="GO:0005634">
    <property type="term" value="C:nucleus"/>
    <property type="evidence" value="ECO:0007669"/>
    <property type="project" value="UniProtKB-SubCell"/>
</dbReference>
<name>A0A2G5F4Q3_AQUCA</name>
<protein>
    <recommendedName>
        <fullName evidence="12">C2H2-type domain-containing protein</fullName>
    </recommendedName>
</protein>
<evidence type="ECO:0000259" key="9">
    <source>
        <dbReference type="SMART" id="SM00451"/>
    </source>
</evidence>
<feature type="domain" description="U1-type" evidence="9">
    <location>
        <begin position="414"/>
        <end position="448"/>
    </location>
</feature>
<evidence type="ECO:0000256" key="2">
    <source>
        <dbReference type="ARBA" id="ARBA00022723"/>
    </source>
</evidence>